<protein>
    <submittedName>
        <fullName evidence="2">Uncharacterized protein</fullName>
    </submittedName>
</protein>
<accession>A0A0E9RHU1</accession>
<keyword evidence="1" id="KW-1133">Transmembrane helix</keyword>
<keyword evidence="1" id="KW-0812">Transmembrane</keyword>
<name>A0A0E9RHU1_ANGAN</name>
<dbReference type="AlphaFoldDB" id="A0A0E9RHU1"/>
<evidence type="ECO:0000313" key="2">
    <source>
        <dbReference type="EMBL" id="JAH27898.1"/>
    </source>
</evidence>
<keyword evidence="1" id="KW-0472">Membrane</keyword>
<reference evidence="2" key="2">
    <citation type="journal article" date="2015" name="Fish Shellfish Immunol.">
        <title>Early steps in the European eel (Anguilla anguilla)-Vibrio vulnificus interaction in the gills: Role of the RtxA13 toxin.</title>
        <authorList>
            <person name="Callol A."/>
            <person name="Pajuelo D."/>
            <person name="Ebbesson L."/>
            <person name="Teles M."/>
            <person name="MacKenzie S."/>
            <person name="Amaro C."/>
        </authorList>
    </citation>
    <scope>NUCLEOTIDE SEQUENCE</scope>
</reference>
<evidence type="ECO:0000256" key="1">
    <source>
        <dbReference type="SAM" id="Phobius"/>
    </source>
</evidence>
<proteinExistence type="predicted"/>
<reference evidence="2" key="1">
    <citation type="submission" date="2014-11" db="EMBL/GenBank/DDBJ databases">
        <authorList>
            <person name="Amaro Gonzalez C."/>
        </authorList>
    </citation>
    <scope>NUCLEOTIDE SEQUENCE</scope>
</reference>
<feature type="transmembrane region" description="Helical" evidence="1">
    <location>
        <begin position="12"/>
        <end position="32"/>
    </location>
</feature>
<organism evidence="2">
    <name type="scientific">Anguilla anguilla</name>
    <name type="common">European freshwater eel</name>
    <name type="synonym">Muraena anguilla</name>
    <dbReference type="NCBI Taxonomy" id="7936"/>
    <lineage>
        <taxon>Eukaryota</taxon>
        <taxon>Metazoa</taxon>
        <taxon>Chordata</taxon>
        <taxon>Craniata</taxon>
        <taxon>Vertebrata</taxon>
        <taxon>Euteleostomi</taxon>
        <taxon>Actinopterygii</taxon>
        <taxon>Neopterygii</taxon>
        <taxon>Teleostei</taxon>
        <taxon>Anguilliformes</taxon>
        <taxon>Anguillidae</taxon>
        <taxon>Anguilla</taxon>
    </lineage>
</organism>
<dbReference type="EMBL" id="GBXM01080679">
    <property type="protein sequence ID" value="JAH27898.1"/>
    <property type="molecule type" value="Transcribed_RNA"/>
</dbReference>
<sequence length="36" mass="4187">MSIRDCKVEAGTFRIPAFLQFLGFLPVLFTSFSHYF</sequence>